<feature type="compositionally biased region" description="Polar residues" evidence="1">
    <location>
        <begin position="7"/>
        <end position="18"/>
    </location>
</feature>
<feature type="region of interest" description="Disordered" evidence="1">
    <location>
        <begin position="647"/>
        <end position="669"/>
    </location>
</feature>
<dbReference type="eggNOG" id="ENOG502RS6A">
    <property type="taxonomic scope" value="Eukaryota"/>
</dbReference>
<feature type="region of interest" description="Disordered" evidence="1">
    <location>
        <begin position="163"/>
        <end position="205"/>
    </location>
</feature>
<organism evidence="2 3">
    <name type="scientific">Ophiocordyceps sinensis (strain Co18 / CGMCC 3.14243)</name>
    <name type="common">Yarsagumba caterpillar fungus</name>
    <name type="synonym">Hirsutella sinensis</name>
    <dbReference type="NCBI Taxonomy" id="911162"/>
    <lineage>
        <taxon>Eukaryota</taxon>
        <taxon>Fungi</taxon>
        <taxon>Dikarya</taxon>
        <taxon>Ascomycota</taxon>
        <taxon>Pezizomycotina</taxon>
        <taxon>Sordariomycetes</taxon>
        <taxon>Hypocreomycetidae</taxon>
        <taxon>Hypocreales</taxon>
        <taxon>Ophiocordycipitaceae</taxon>
        <taxon>Ophiocordyceps</taxon>
    </lineage>
</organism>
<name>T5A8L2_OPHSC</name>
<evidence type="ECO:0000256" key="1">
    <source>
        <dbReference type="SAM" id="MobiDB-lite"/>
    </source>
</evidence>
<feature type="region of interest" description="Disordered" evidence="1">
    <location>
        <begin position="779"/>
        <end position="809"/>
    </location>
</feature>
<feature type="region of interest" description="Disordered" evidence="1">
    <location>
        <begin position="358"/>
        <end position="377"/>
    </location>
</feature>
<feature type="region of interest" description="Disordered" evidence="1">
    <location>
        <begin position="238"/>
        <end position="295"/>
    </location>
</feature>
<dbReference type="EMBL" id="KE653857">
    <property type="protein sequence ID" value="EQK98933.1"/>
    <property type="molecule type" value="Genomic_DNA"/>
</dbReference>
<evidence type="ECO:0000313" key="2">
    <source>
        <dbReference type="EMBL" id="EQK98933.1"/>
    </source>
</evidence>
<feature type="compositionally biased region" description="Basic and acidic residues" evidence="1">
    <location>
        <begin position="655"/>
        <end position="669"/>
    </location>
</feature>
<accession>T5A8L2</accession>
<feature type="compositionally biased region" description="Basic and acidic residues" evidence="1">
    <location>
        <begin position="853"/>
        <end position="868"/>
    </location>
</feature>
<feature type="compositionally biased region" description="Basic and acidic residues" evidence="1">
    <location>
        <begin position="108"/>
        <end position="118"/>
    </location>
</feature>
<sequence>MDIALTRQRTASHSSLHNTFKAHGRHTTGSSAVRPPSRRRPPLRSVNENAALLRSPGPLESMLKTTTETGDIGIFSIKAGAPSSTYRQAHPPRPYPSDASLIPSQPAKLHDSKLSQEEQMRLRSYRDTTSEIISLYGSDNQQYWLRSASPTLDDGHRSYSLTTCSSRQIPSQKSSGTLQSQSSSGGGGSLQRPRSPFPYPTRLKRLGVRPASPALAENGGIDYSRMVELDRVSQRTIHGSYKPTFSHGPRRPPPLSLRADANRSTASLPSRASPGLCAFGPGPGRARTPSSSLSGMSRVYERNPGSSTDQSVRSASLTSIVEMYQRPITASSAAPALRPGGSFYYDYSEEFEKLAPSLPKTEPQVPICPIPQRAGGNSRPMVLREDTQVHLDAVSPGLDTGGALSSQDEQQGMCFFPLVRMTTPEAFRPSHLPMSIERAISEANRRHSSEHSARSIDDVLNGAVSHPSPDEHSVDGENASESGLAALESKQGNSHPSPSMKEPLHIYATPQKIESTPDPEKPSSIRGAWRLSKALGAASDLAESSQDKRASQSSLIRLRCTLDPALSEFASIFSSFDRLTKALPGGGEDALAGDEYCPLPQEGEEEVEDYGYPKRLDPRPSPHLFNVVAAESNGQKRRHRRNAAALRISTAGLNDSEKSRQKLSPPREEVTILSPEPISPVRQLRVKNSIPHLMKALPPLPGEATSAPGCEGLDSRGAAEPPEPCAQKGHCLAKEACPDGGSLSGKTSSSLPPNVARALEASSSKLKILDGIVPATSGISGAGSHFRSSEREQQDGPQQKSCQGAKPRLKLKLSRSRLDRTRSGLGGMAIRTNRLKQCNSLADLAVRSHKDATAHQSFARDEAQERPRSAAGDGSWASRDGNVDEPNLSPQLSDQFNIPYPPSLQEAEVPRRPSTSTNKATLSEMHSFSSDAHSAVEPRGLRQKLSMFRLRITGGLAAAETCKDAEVAAGLDCKGSAATHGPEDGGETGGQVKGRAISTRSERMGGKVRRWASDAKQAVRSYVRRTLDRSSRLSD</sequence>
<feature type="region of interest" description="Disordered" evidence="1">
    <location>
        <begin position="853"/>
        <end position="918"/>
    </location>
</feature>
<dbReference type="HOGENOM" id="CLU_010749_0_0_1"/>
<feature type="compositionally biased region" description="Low complexity" evidence="1">
    <location>
        <begin position="171"/>
        <end position="183"/>
    </location>
</feature>
<gene>
    <name evidence="2" type="ORF">OCS_05352</name>
</gene>
<dbReference type="OrthoDB" id="4156126at2759"/>
<reference evidence="2 3" key="1">
    <citation type="journal article" date="2013" name="Chin. Sci. Bull.">
        <title>Genome survey uncovers the secrets of sex and lifestyle in caterpillar fungus.</title>
        <authorList>
            <person name="Hu X."/>
            <person name="Zhang Y."/>
            <person name="Xiao G."/>
            <person name="Zheng P."/>
            <person name="Xia Y."/>
            <person name="Zhang X."/>
            <person name="St Leger R.J."/>
            <person name="Liu X."/>
            <person name="Wang C."/>
        </authorList>
    </citation>
    <scope>NUCLEOTIDE SEQUENCE [LARGE SCALE GENOMIC DNA]</scope>
    <source>
        <strain evidence="3">Co18 / CGMCC 3.14243</strain>
        <tissue evidence="2">Fruit-body</tissue>
    </source>
</reference>
<feature type="region of interest" description="Disordered" evidence="1">
    <location>
        <begin position="1"/>
        <end position="45"/>
    </location>
</feature>
<dbReference type="Proteomes" id="UP000019374">
    <property type="component" value="Unassembled WGS sequence"/>
</dbReference>
<feature type="region of interest" description="Disordered" evidence="1">
    <location>
        <begin position="978"/>
        <end position="1012"/>
    </location>
</feature>
<proteinExistence type="predicted"/>
<feature type="region of interest" description="Disordered" evidence="1">
    <location>
        <begin position="83"/>
        <end position="118"/>
    </location>
</feature>
<dbReference type="AlphaFoldDB" id="T5A8L2"/>
<protein>
    <submittedName>
        <fullName evidence="2">Uncharacterized protein</fullName>
    </submittedName>
</protein>
<evidence type="ECO:0000313" key="3">
    <source>
        <dbReference type="Proteomes" id="UP000019374"/>
    </source>
</evidence>
<feature type="region of interest" description="Disordered" evidence="1">
    <location>
        <begin position="460"/>
        <end position="479"/>
    </location>
</feature>